<name>A0ABQ9ZS94_9CRUS</name>
<dbReference type="EMBL" id="JAOYFB010000005">
    <property type="protein sequence ID" value="KAK4015801.1"/>
    <property type="molecule type" value="Genomic_DNA"/>
</dbReference>
<dbReference type="Proteomes" id="UP001234178">
    <property type="component" value="Unassembled WGS sequence"/>
</dbReference>
<comment type="caution">
    <text evidence="1">The sequence shown here is derived from an EMBL/GenBank/DDBJ whole genome shotgun (WGS) entry which is preliminary data.</text>
</comment>
<reference evidence="1 2" key="1">
    <citation type="journal article" date="2023" name="Nucleic Acids Res.">
        <title>The hologenome of Daphnia magna reveals possible DNA methylation and microbiome-mediated evolution of the host genome.</title>
        <authorList>
            <person name="Chaturvedi A."/>
            <person name="Li X."/>
            <person name="Dhandapani V."/>
            <person name="Marshall H."/>
            <person name="Kissane S."/>
            <person name="Cuenca-Cambronero M."/>
            <person name="Asole G."/>
            <person name="Calvet F."/>
            <person name="Ruiz-Romero M."/>
            <person name="Marangio P."/>
            <person name="Guigo R."/>
            <person name="Rago D."/>
            <person name="Mirbahai L."/>
            <person name="Eastwood N."/>
            <person name="Colbourne J.K."/>
            <person name="Zhou J."/>
            <person name="Mallon E."/>
            <person name="Orsini L."/>
        </authorList>
    </citation>
    <scope>NUCLEOTIDE SEQUENCE [LARGE SCALE GENOMIC DNA]</scope>
    <source>
        <strain evidence="1">LRV0_1</strain>
    </source>
</reference>
<evidence type="ECO:0000313" key="1">
    <source>
        <dbReference type="EMBL" id="KAK4015801.1"/>
    </source>
</evidence>
<keyword evidence="2" id="KW-1185">Reference proteome</keyword>
<sequence length="97" mass="11021">MFVMTSVGFSQRSCSIRIIDEAIKMITFYVWNLSFSWIFQIPDSGGADFVHVVHAEELPRDSYMAGHHGDIPKGGGGMCSMTFSRKKKEKWISNRTQ</sequence>
<evidence type="ECO:0000313" key="2">
    <source>
        <dbReference type="Proteomes" id="UP001234178"/>
    </source>
</evidence>
<accession>A0ABQ9ZS94</accession>
<protein>
    <submittedName>
        <fullName evidence="1">Uncharacterized protein</fullName>
    </submittedName>
</protein>
<gene>
    <name evidence="1" type="ORF">OUZ56_030775</name>
</gene>
<proteinExistence type="predicted"/>
<organism evidence="1 2">
    <name type="scientific">Daphnia magna</name>
    <dbReference type="NCBI Taxonomy" id="35525"/>
    <lineage>
        <taxon>Eukaryota</taxon>
        <taxon>Metazoa</taxon>
        <taxon>Ecdysozoa</taxon>
        <taxon>Arthropoda</taxon>
        <taxon>Crustacea</taxon>
        <taxon>Branchiopoda</taxon>
        <taxon>Diplostraca</taxon>
        <taxon>Cladocera</taxon>
        <taxon>Anomopoda</taxon>
        <taxon>Daphniidae</taxon>
        <taxon>Daphnia</taxon>
    </lineage>
</organism>